<dbReference type="SUPFAM" id="SSF103481">
    <property type="entry name" value="Multidrug resistance efflux transporter EmrE"/>
    <property type="match status" value="2"/>
</dbReference>
<feature type="transmembrane region" description="Helical" evidence="6">
    <location>
        <begin position="244"/>
        <end position="264"/>
    </location>
</feature>
<evidence type="ECO:0000256" key="1">
    <source>
        <dbReference type="ARBA" id="ARBA00004141"/>
    </source>
</evidence>
<dbReference type="STRING" id="332977.SAMN05421740_109136"/>
<evidence type="ECO:0000313" key="9">
    <source>
        <dbReference type="Proteomes" id="UP000198916"/>
    </source>
</evidence>
<sequence>MQGRIAYFSAAFFAAALWGFMSIPLRAIQAWPAGDILYYRIFVSTLFIWLFILAFRRSQLRSDVRHVRQLPPIQRRQLAWLTVVASLLIMGNWFSFIYAVNHVSIQSAAFAYLVCPLLTTLAGFAILKEQLSTLKKISIGVAFVSVAMLAQGSFYEVSWSVGIASFYALYLVAQRIIRQVDKLNVLAAQLTLCSLLILPLLLWQQHPLPLDPKFWTNIVIIAILFTIIPLYMSMYALNGLSSTTVGIMIYINPIIAFIVAVVYFQEHITAHQLMAYMVLLVAVFLFNWGTLRKVFHKFA</sequence>
<name>A0A1H7SQN2_9SPHI</name>
<feature type="domain" description="EamA" evidence="7">
    <location>
        <begin position="10"/>
        <end position="149"/>
    </location>
</feature>
<dbReference type="InterPro" id="IPR000620">
    <property type="entry name" value="EamA_dom"/>
</dbReference>
<evidence type="ECO:0000256" key="2">
    <source>
        <dbReference type="ARBA" id="ARBA00007362"/>
    </source>
</evidence>
<dbReference type="RefSeq" id="WP_090607992.1">
    <property type="nucleotide sequence ID" value="NZ_FNZR01000009.1"/>
</dbReference>
<accession>A0A1H7SQN2</accession>
<dbReference type="InterPro" id="IPR050638">
    <property type="entry name" value="AA-Vitamin_Transporters"/>
</dbReference>
<keyword evidence="3 6" id="KW-0812">Transmembrane</keyword>
<evidence type="ECO:0000256" key="6">
    <source>
        <dbReference type="SAM" id="Phobius"/>
    </source>
</evidence>
<feature type="transmembrane region" description="Helical" evidence="6">
    <location>
        <begin position="270"/>
        <end position="288"/>
    </location>
</feature>
<evidence type="ECO:0000256" key="5">
    <source>
        <dbReference type="ARBA" id="ARBA00023136"/>
    </source>
</evidence>
<dbReference type="Pfam" id="PF00892">
    <property type="entry name" value="EamA"/>
    <property type="match status" value="2"/>
</dbReference>
<dbReference type="AlphaFoldDB" id="A0A1H7SQN2"/>
<dbReference type="Proteomes" id="UP000198916">
    <property type="component" value="Unassembled WGS sequence"/>
</dbReference>
<dbReference type="PANTHER" id="PTHR32322">
    <property type="entry name" value="INNER MEMBRANE TRANSPORTER"/>
    <property type="match status" value="1"/>
</dbReference>
<reference evidence="9" key="1">
    <citation type="submission" date="2016-10" db="EMBL/GenBank/DDBJ databases">
        <authorList>
            <person name="Varghese N."/>
            <person name="Submissions S."/>
        </authorList>
    </citation>
    <scope>NUCLEOTIDE SEQUENCE [LARGE SCALE GENOMIC DNA]</scope>
    <source>
        <strain evidence="9">Jip14</strain>
    </source>
</reference>
<comment type="subcellular location">
    <subcellularLocation>
        <location evidence="1">Membrane</location>
        <topology evidence="1">Multi-pass membrane protein</topology>
    </subcellularLocation>
</comment>
<evidence type="ECO:0000313" key="8">
    <source>
        <dbReference type="EMBL" id="SEL74942.1"/>
    </source>
</evidence>
<evidence type="ECO:0000256" key="3">
    <source>
        <dbReference type="ARBA" id="ARBA00022692"/>
    </source>
</evidence>
<feature type="transmembrane region" description="Helical" evidence="6">
    <location>
        <begin position="214"/>
        <end position="232"/>
    </location>
</feature>
<dbReference type="InterPro" id="IPR037185">
    <property type="entry name" value="EmrE-like"/>
</dbReference>
<evidence type="ECO:0000256" key="4">
    <source>
        <dbReference type="ARBA" id="ARBA00022989"/>
    </source>
</evidence>
<dbReference type="OrthoDB" id="369870at2"/>
<comment type="similarity">
    <text evidence="2">Belongs to the EamA transporter family.</text>
</comment>
<keyword evidence="4 6" id="KW-1133">Transmembrane helix</keyword>
<dbReference type="GO" id="GO:0016020">
    <property type="term" value="C:membrane"/>
    <property type="evidence" value="ECO:0007669"/>
    <property type="project" value="UniProtKB-SubCell"/>
</dbReference>
<dbReference type="EMBL" id="FNZR01000009">
    <property type="protein sequence ID" value="SEL74942.1"/>
    <property type="molecule type" value="Genomic_DNA"/>
</dbReference>
<keyword evidence="9" id="KW-1185">Reference proteome</keyword>
<feature type="transmembrane region" description="Helical" evidence="6">
    <location>
        <begin position="78"/>
        <end position="99"/>
    </location>
</feature>
<organism evidence="8 9">
    <name type="scientific">Parapedobacter koreensis</name>
    <dbReference type="NCBI Taxonomy" id="332977"/>
    <lineage>
        <taxon>Bacteria</taxon>
        <taxon>Pseudomonadati</taxon>
        <taxon>Bacteroidota</taxon>
        <taxon>Sphingobacteriia</taxon>
        <taxon>Sphingobacteriales</taxon>
        <taxon>Sphingobacteriaceae</taxon>
        <taxon>Parapedobacter</taxon>
    </lineage>
</organism>
<gene>
    <name evidence="8" type="ORF">SAMN05421740_109136</name>
</gene>
<feature type="transmembrane region" description="Helical" evidence="6">
    <location>
        <begin position="37"/>
        <end position="57"/>
    </location>
</feature>
<feature type="transmembrane region" description="Helical" evidence="6">
    <location>
        <begin position="185"/>
        <end position="202"/>
    </location>
</feature>
<protein>
    <submittedName>
        <fullName evidence="8">Chloramphenicol-sensitive protein RarD</fullName>
    </submittedName>
</protein>
<proteinExistence type="inferred from homology"/>
<feature type="domain" description="EamA" evidence="7">
    <location>
        <begin position="158"/>
        <end position="287"/>
    </location>
</feature>
<dbReference type="PANTHER" id="PTHR32322:SF2">
    <property type="entry name" value="EAMA DOMAIN-CONTAINING PROTEIN"/>
    <property type="match status" value="1"/>
</dbReference>
<evidence type="ECO:0000259" key="7">
    <source>
        <dbReference type="Pfam" id="PF00892"/>
    </source>
</evidence>
<keyword evidence="5 6" id="KW-0472">Membrane</keyword>
<feature type="transmembrane region" description="Helical" evidence="6">
    <location>
        <begin position="105"/>
        <end position="127"/>
    </location>
</feature>